<accession>A0A8J3C7L9</accession>
<comment type="caution">
    <text evidence="2">The sequence shown here is derived from an EMBL/GenBank/DDBJ whole genome shotgun (WGS) entry which is preliminary data.</text>
</comment>
<dbReference type="InterPro" id="IPR042226">
    <property type="entry name" value="eFR1_2_sf"/>
</dbReference>
<dbReference type="InterPro" id="IPR040701">
    <property type="entry name" value="Bact_RF_family2"/>
</dbReference>
<reference evidence="2" key="2">
    <citation type="submission" date="2020-09" db="EMBL/GenBank/DDBJ databases">
        <authorList>
            <person name="Sun Q."/>
            <person name="Zhou Y."/>
        </authorList>
    </citation>
    <scope>NUCLEOTIDE SEQUENCE</scope>
    <source>
        <strain evidence="2">CGMCC 4.5737</strain>
    </source>
</reference>
<dbReference type="RefSeq" id="WP_189056458.1">
    <property type="nucleotide sequence ID" value="NZ_BMMK01000008.1"/>
</dbReference>
<proteinExistence type="predicted"/>
<dbReference type="Proteomes" id="UP000637578">
    <property type="component" value="Unassembled WGS sequence"/>
</dbReference>
<organism evidence="2 3">
    <name type="scientific">Longimycelium tulufanense</name>
    <dbReference type="NCBI Taxonomy" id="907463"/>
    <lineage>
        <taxon>Bacteria</taxon>
        <taxon>Bacillati</taxon>
        <taxon>Actinomycetota</taxon>
        <taxon>Actinomycetes</taxon>
        <taxon>Pseudonocardiales</taxon>
        <taxon>Pseudonocardiaceae</taxon>
        <taxon>Longimycelium</taxon>
    </lineage>
</organism>
<sequence>MDLTWLRDVLGREGPSATVFFDASHDTEDAARAIGLRWRELRERLAEQDLDADTLRVLDEAVDSGLPAVGRAGRLLVATHGEVTLDVEVAEPPAQPVARVAALPHLMPMVAQLPPEVPHVVAVVDRLGADLRGYRRPGEVVLERTVRGEEHPAHKVRDGGESHRRIQQRVEDLAEHNAAAIAAEADRAARAVDAELLVLAGEVQARKAVAARLSPPCRAIAVEATAGGRAAGTDPAALAGEVERFVTERAAAGTRRVLDRFVAELDRARKSGSAVAVATLHDVTLALRQDQVDTLLLVEDATDDRALWVGPRPAELATEERELRELGVSRPARDRADAALLRAAAATGAQVRVVAGGRPELADGAGALLRYASPEPAGTSTGGGRRAPRQ</sequence>
<dbReference type="EMBL" id="BMMK01000008">
    <property type="protein sequence ID" value="GGM50102.1"/>
    <property type="molecule type" value="Genomic_DNA"/>
</dbReference>
<dbReference type="AlphaFoldDB" id="A0A8J3C7L9"/>
<protein>
    <recommendedName>
        <fullName evidence="4">Peptide chain release factor 1</fullName>
    </recommendedName>
</protein>
<name>A0A8J3C7L9_9PSEU</name>
<gene>
    <name evidence="2" type="ORF">GCM10012275_21200</name>
</gene>
<feature type="compositionally biased region" description="Gly residues" evidence="1">
    <location>
        <begin position="380"/>
        <end position="390"/>
    </location>
</feature>
<reference evidence="2" key="1">
    <citation type="journal article" date="2014" name="Int. J. Syst. Evol. Microbiol.">
        <title>Complete genome sequence of Corynebacterium casei LMG S-19264T (=DSM 44701T), isolated from a smear-ripened cheese.</title>
        <authorList>
            <consortium name="US DOE Joint Genome Institute (JGI-PGF)"/>
            <person name="Walter F."/>
            <person name="Albersmeier A."/>
            <person name="Kalinowski J."/>
            <person name="Ruckert C."/>
        </authorList>
    </citation>
    <scope>NUCLEOTIDE SEQUENCE</scope>
    <source>
        <strain evidence="2">CGMCC 4.5737</strain>
    </source>
</reference>
<dbReference type="Gene3D" id="3.30.420.60">
    <property type="entry name" value="eRF1 domain 2"/>
    <property type="match status" value="1"/>
</dbReference>
<evidence type="ECO:0000313" key="2">
    <source>
        <dbReference type="EMBL" id="GGM50102.1"/>
    </source>
</evidence>
<keyword evidence="3" id="KW-1185">Reference proteome</keyword>
<evidence type="ECO:0008006" key="4">
    <source>
        <dbReference type="Google" id="ProtNLM"/>
    </source>
</evidence>
<dbReference type="Pfam" id="PF18844">
    <property type="entry name" value="baeRF_family2"/>
    <property type="match status" value="1"/>
</dbReference>
<evidence type="ECO:0000313" key="3">
    <source>
        <dbReference type="Proteomes" id="UP000637578"/>
    </source>
</evidence>
<feature type="region of interest" description="Disordered" evidence="1">
    <location>
        <begin position="371"/>
        <end position="390"/>
    </location>
</feature>
<evidence type="ECO:0000256" key="1">
    <source>
        <dbReference type="SAM" id="MobiDB-lite"/>
    </source>
</evidence>